<reference evidence="3 4" key="1">
    <citation type="submission" date="2018-06" db="EMBL/GenBank/DDBJ databases">
        <authorList>
            <consortium name="Pathogen Informatics"/>
            <person name="Doyle S."/>
        </authorList>
    </citation>
    <scope>NUCLEOTIDE SEQUENCE [LARGE SCALE GENOMIC DNA]</scope>
    <source>
        <strain evidence="3 4">NCTC10252</strain>
    </source>
</reference>
<feature type="chain" id="PRO_5016772968" evidence="1">
    <location>
        <begin position="25"/>
        <end position="280"/>
    </location>
</feature>
<proteinExistence type="predicted"/>
<organism evidence="3 4">
    <name type="scientific">Salmonella enterica</name>
    <name type="common">Salmonella choleraesuis</name>
    <dbReference type="NCBI Taxonomy" id="28901"/>
    <lineage>
        <taxon>Bacteria</taxon>
        <taxon>Pseudomonadati</taxon>
        <taxon>Pseudomonadota</taxon>
        <taxon>Gammaproteobacteria</taxon>
        <taxon>Enterobacterales</taxon>
        <taxon>Enterobacteriaceae</taxon>
        <taxon>Salmonella</taxon>
    </lineage>
</organism>
<sequence>MFMPKYKFIIYSLFLTVVPASVSADSSTTAMSAATVGMLSSPTLPSVGHRPEKNLEEYQLTKDGYYYFDDLSYNPIPGLTMKRSIRRRAGDPDNNYQATETFTTVCTYYQVNKDGSQHVLKHEKPCEHKFNIKKEHVGSKIKIEIYNETDISSASGYTPVPLLSEFHYVETKTISNTPSQDLTVINVDNAVLSVGESATITILVKDIDGNPINDAKVSASTIGFENGKGKWSRGPVKKGVAPGEYTHTITYLGNYSERIDVKYDYHGYDFIKGISIRGRL</sequence>
<dbReference type="InterPro" id="IPR013783">
    <property type="entry name" value="Ig-like_fold"/>
</dbReference>
<dbReference type="Pfam" id="PF16583">
    <property type="entry name" value="ZirS_C"/>
    <property type="match status" value="1"/>
</dbReference>
<accession>A0A379QM38</accession>
<feature type="domain" description="Zinc-regulated secreted antivirulence protein C-terminal" evidence="2">
    <location>
        <begin position="134"/>
        <end position="279"/>
    </location>
</feature>
<dbReference type="EMBL" id="UGWP01000004">
    <property type="protein sequence ID" value="SUF57604.1"/>
    <property type="molecule type" value="Genomic_DNA"/>
</dbReference>
<name>A0A379QM38_SALER</name>
<evidence type="ECO:0000259" key="2">
    <source>
        <dbReference type="Pfam" id="PF16583"/>
    </source>
</evidence>
<keyword evidence="1" id="KW-0732">Signal</keyword>
<dbReference type="AlphaFoldDB" id="A0A379QM38"/>
<feature type="signal peptide" evidence="1">
    <location>
        <begin position="1"/>
        <end position="24"/>
    </location>
</feature>
<dbReference type="SUPFAM" id="SSF49373">
    <property type="entry name" value="Invasin/intimin cell-adhesion fragments"/>
    <property type="match status" value="1"/>
</dbReference>
<evidence type="ECO:0000256" key="1">
    <source>
        <dbReference type="SAM" id="SignalP"/>
    </source>
</evidence>
<dbReference type="InterPro" id="IPR008964">
    <property type="entry name" value="Invasin/intimin_cell_adhesion"/>
</dbReference>
<dbReference type="InterPro" id="IPR032262">
    <property type="entry name" value="ZirS_C"/>
</dbReference>
<gene>
    <name evidence="3" type="primary">STY1396</name>
    <name evidence="3" type="ORF">NCTC10252_02876</name>
</gene>
<protein>
    <submittedName>
        <fullName evidence="3">Putative exported protein</fullName>
    </submittedName>
</protein>
<evidence type="ECO:0000313" key="4">
    <source>
        <dbReference type="Proteomes" id="UP000254597"/>
    </source>
</evidence>
<dbReference type="Gene3D" id="2.60.40.10">
    <property type="entry name" value="Immunoglobulins"/>
    <property type="match status" value="1"/>
</dbReference>
<evidence type="ECO:0000313" key="3">
    <source>
        <dbReference type="EMBL" id="SUF57604.1"/>
    </source>
</evidence>
<dbReference type="Proteomes" id="UP000254597">
    <property type="component" value="Unassembled WGS sequence"/>
</dbReference>